<keyword evidence="1" id="KW-0343">GTPase activation</keyword>
<evidence type="ECO:0000256" key="4">
    <source>
        <dbReference type="SAM" id="Coils"/>
    </source>
</evidence>
<dbReference type="InterPro" id="IPR035974">
    <property type="entry name" value="Rap/Ran-GAP_sf"/>
</dbReference>
<feature type="region of interest" description="Disordered" evidence="5">
    <location>
        <begin position="164"/>
        <end position="199"/>
    </location>
</feature>
<dbReference type="Pfam" id="PF21022">
    <property type="entry name" value="Rap-GAP_dimer"/>
    <property type="match status" value="1"/>
</dbReference>
<dbReference type="PROSITE" id="PS50106">
    <property type="entry name" value="PDZ"/>
    <property type="match status" value="1"/>
</dbReference>
<dbReference type="GO" id="GO:0051056">
    <property type="term" value="P:regulation of small GTPase mediated signal transduction"/>
    <property type="evidence" value="ECO:0007669"/>
    <property type="project" value="InterPro"/>
</dbReference>
<dbReference type="InterPro" id="IPR050989">
    <property type="entry name" value="Rap1_Ran_GAP"/>
</dbReference>
<keyword evidence="3 4" id="KW-0175">Coiled coil</keyword>
<evidence type="ECO:0000259" key="7">
    <source>
        <dbReference type="PROSITE" id="PS50106"/>
    </source>
</evidence>
<proteinExistence type="evidence at transcript level"/>
<evidence type="ECO:0000256" key="1">
    <source>
        <dbReference type="ARBA" id="ARBA00022468"/>
    </source>
</evidence>
<dbReference type="GO" id="GO:0005096">
    <property type="term" value="F:GTPase activator activity"/>
    <property type="evidence" value="ECO:0007669"/>
    <property type="project" value="UniProtKB-KW"/>
</dbReference>
<evidence type="ECO:0000256" key="2">
    <source>
        <dbReference type="ARBA" id="ARBA00022553"/>
    </source>
</evidence>
<feature type="compositionally biased region" description="Polar residues" evidence="5">
    <location>
        <begin position="1135"/>
        <end position="1145"/>
    </location>
</feature>
<dbReference type="Gene3D" id="3.40.50.11210">
    <property type="entry name" value="Rap/Ran-GAP"/>
    <property type="match status" value="1"/>
</dbReference>
<feature type="non-terminal residue" evidence="8">
    <location>
        <position position="1"/>
    </location>
</feature>
<dbReference type="Pfam" id="PF00595">
    <property type="entry name" value="PDZ"/>
    <property type="match status" value="1"/>
</dbReference>
<feature type="compositionally biased region" description="Low complexity" evidence="5">
    <location>
        <begin position="1314"/>
        <end position="1327"/>
    </location>
</feature>
<feature type="compositionally biased region" description="Low complexity" evidence="5">
    <location>
        <begin position="256"/>
        <end position="272"/>
    </location>
</feature>
<dbReference type="CDD" id="cd06745">
    <property type="entry name" value="PDZ_SIPA1-like"/>
    <property type="match status" value="1"/>
</dbReference>
<dbReference type="EMBL" id="GBBI01003479">
    <property type="protein sequence ID" value="JAC15233.1"/>
    <property type="molecule type" value="mRNA"/>
</dbReference>
<dbReference type="SUPFAM" id="SSF111347">
    <property type="entry name" value="Rap/Ran-GAP"/>
    <property type="match status" value="1"/>
</dbReference>
<dbReference type="GO" id="GO:0005737">
    <property type="term" value="C:cytoplasm"/>
    <property type="evidence" value="ECO:0007669"/>
    <property type="project" value="TreeGrafter"/>
</dbReference>
<dbReference type="FunFam" id="3.40.50.11210:FF:000002">
    <property type="entry name" value="Signal-induced proliferation-associated 1-like protein 1"/>
    <property type="match status" value="1"/>
</dbReference>
<feature type="domain" description="Rap-GAP" evidence="6">
    <location>
        <begin position="489"/>
        <end position="706"/>
    </location>
</feature>
<feature type="region of interest" description="Disordered" evidence="5">
    <location>
        <begin position="254"/>
        <end position="287"/>
    </location>
</feature>
<sequence>VEEPSGSRTMQALDYYNSNVLRSKVSSALRSSCNDRQGGGGLDHCHYSSHHRRTHDSLYRSNSSLELMHDQHILLSTSGGNGGGSSGGLKPNTPVLRREYGSHGSIDVIANSERSLAAAESLMDMFAEYSKPGGNKDSTSSLIEDEKATSPKVRLKLTRFWGSSSGASGAGGSGSGATGGGTNISSGNGNGKQQRQGSVEEAMLVAATTTSTANHQNEEERQRRRAFAHYDCRSVTANLGYAAKVRSILLSKRRNTTTGASAASTLGARSSTPDGGGDSGDEDHGDGNCNSLVESCPYFRNELGGEEERVIGLMRGTRSVNGKLRPHRPVLACGLSVLEFPVGQSHWTHGPVCPYGQATRPIESVDHGALYYRKYFYQQEHQNWFGMDDNLGPVAISIRRERVEKQPNSSTSTGGNNAPTHMYRYRLLIRTSELLTLRGSVLEDAIPNLKPTSSSKTLNTKEVLEYAAPEVQISCLRLGIGGAATEDALLKLDEQGLSRHYKVGVMYCKAGQSTEEQMYNNQEVGPALTEFLDTIGTTVRLKGFEQYKAGLDNKTDSTGLYSVYSQYQDCEIMFHVSTMLPFTPNNRQQLLRKRHIGNDIVTIVFQEPGAHPFTPKVIRSQFQHVFIVVRAISPCTENTRYSVAVARSKEVPIFGPPIPEGATFPKSKAFADFLLAKIINGENAAHQSEKFATMATRTRQEYLKDLVSNYTTATVVEPNQKFSMLSFSSKKKTERWRPRFVPGDAVIQGAIVWQVIVDDCGLSQQLDAFLAISADSIVIIEEASREIVFVTSCKSVLGWSANANSLRLYFHQGECITFHMREGGERDELMEVVVRLRTVTNGSIAQEFSLKRNPLGQLGFHVQPDGVVTQVENMGLAYMAGLRQGARLVEICKVAVSTLSHDQMVDLLKTSVAVTVTVIPPLADGTPRRGCSIQNCKYNTTYEGDYENVNNNANDTAAKVNNKTARQQAVTGNVRKRYERSFSPPRSSNSSGYGTGSSSKSSASVDRFANIEGTLTSSSSGHSLDDRWYEVLESGVEGVEGTSPPPPLPIRLNNPYIHPAHPTNSHSKMNGFSMLEPSQHEFKVGEKVTCLIKAERSHELRRQIERNHSDYHLNQVEYGHYQLTTSNSVDEKTLQDSASNISRPQSDGGHSTDTSSTSDRMFGLPSEDDLSGGKGSPVVRRNKSQSKEATGQQQPARLRQIPRSQRNSANLQSSTFQQDLLRLIHPDYMEPNDLQAISTSSLKENSNTYGKIPGNGGGSLSNLTSDSSTTTLCSDISVENKSRPHSPPTKDKPSPPQPQLETIVTLARPATVISNPSTASSPAPSEAKMTKEERLSPRVSKPGQVQSKGPLLLPDRQDMDWSSLVDTATRAMLHADLEPTDTSTPREEELAKHISQLESRLSRETRRRISLEEEVKGLREENRRLQQESQSAAQQLRRFTEWFFQTIDKQ</sequence>
<protein>
    <submittedName>
        <fullName evidence="8">Putative rap1-gtpase-activating protein rap1gap</fullName>
    </submittedName>
</protein>
<feature type="compositionally biased region" description="Polar residues" evidence="5">
    <location>
        <begin position="1202"/>
        <end position="1214"/>
    </location>
</feature>
<dbReference type="InterPro" id="IPR001478">
    <property type="entry name" value="PDZ"/>
</dbReference>
<reference evidence="8" key="1">
    <citation type="journal article" date="2014" name="PLoS Negl. Trop. Dis.">
        <title>An updated insight into the Sialotranscriptome of Triatoma infestans: developmental stage and geographic variations.</title>
        <authorList>
            <person name="Schwarz A."/>
            <person name="Medrano-Mercado N."/>
            <person name="Schaub G.A."/>
            <person name="Struchiner C.J."/>
            <person name="Bargues M.D."/>
            <person name="Levy M.Z."/>
            <person name="Ribeiro J.M."/>
        </authorList>
    </citation>
    <scope>NUCLEOTIDE SEQUENCE</scope>
    <source>
        <strain evidence="8">Chile</strain>
        <tissue evidence="8">Salivary glands</tissue>
    </source>
</reference>
<feature type="region of interest" description="Disordered" evidence="5">
    <location>
        <begin position="130"/>
        <end position="149"/>
    </location>
</feature>
<dbReference type="PANTHER" id="PTHR15711">
    <property type="entry name" value="RAP GTPASE-ACTIVATING PROTEIN"/>
    <property type="match status" value="1"/>
</dbReference>
<feature type="region of interest" description="Disordered" evidence="5">
    <location>
        <begin position="1248"/>
        <end position="1356"/>
    </location>
</feature>
<dbReference type="SUPFAM" id="SSF50156">
    <property type="entry name" value="PDZ domain-like"/>
    <property type="match status" value="1"/>
</dbReference>
<name>A0A023F1P8_TRIIF</name>
<dbReference type="Pfam" id="PF02145">
    <property type="entry name" value="Rap_GAP"/>
    <property type="match status" value="1"/>
</dbReference>
<accession>A0A023F1P8</accession>
<evidence type="ECO:0000256" key="5">
    <source>
        <dbReference type="SAM" id="MobiDB-lite"/>
    </source>
</evidence>
<feature type="region of interest" description="Disordered" evidence="5">
    <location>
        <begin position="77"/>
        <end position="98"/>
    </location>
</feature>
<feature type="compositionally biased region" description="Low complexity" evidence="5">
    <location>
        <begin position="981"/>
        <end position="1003"/>
    </location>
</feature>
<feature type="region of interest" description="Disordered" evidence="5">
    <location>
        <begin position="956"/>
        <end position="1003"/>
    </location>
</feature>
<dbReference type="PANTHER" id="PTHR15711:SF22">
    <property type="entry name" value="RAP-GAP DOMAIN-CONTAINING PROTEIN"/>
    <property type="match status" value="1"/>
</dbReference>
<keyword evidence="2" id="KW-0597">Phosphoprotein</keyword>
<evidence type="ECO:0000313" key="8">
    <source>
        <dbReference type="EMBL" id="JAC15233.1"/>
    </source>
</evidence>
<feature type="compositionally biased region" description="Polar residues" evidence="5">
    <location>
        <begin position="956"/>
        <end position="971"/>
    </location>
</feature>
<feature type="compositionally biased region" description="Low complexity" evidence="5">
    <location>
        <begin position="1146"/>
        <end position="1159"/>
    </location>
</feature>
<evidence type="ECO:0000256" key="3">
    <source>
        <dbReference type="ARBA" id="ARBA00023054"/>
    </source>
</evidence>
<feature type="compositionally biased region" description="Low complexity" evidence="5">
    <location>
        <begin position="1260"/>
        <end position="1275"/>
    </location>
</feature>
<dbReference type="Gene3D" id="2.30.42.10">
    <property type="match status" value="1"/>
</dbReference>
<dbReference type="InterPro" id="IPR036034">
    <property type="entry name" value="PDZ_sf"/>
</dbReference>
<dbReference type="InterPro" id="IPR000331">
    <property type="entry name" value="Rap/Ran_GAP_dom"/>
</dbReference>
<dbReference type="SMART" id="SM00228">
    <property type="entry name" value="PDZ"/>
    <property type="match status" value="1"/>
</dbReference>
<feature type="domain" description="PDZ" evidence="7">
    <location>
        <begin position="847"/>
        <end position="911"/>
    </location>
</feature>
<organism evidence="8">
    <name type="scientific">Triatoma infestans</name>
    <name type="common">Assassin bug</name>
    <dbReference type="NCBI Taxonomy" id="30076"/>
    <lineage>
        <taxon>Eukaryota</taxon>
        <taxon>Metazoa</taxon>
        <taxon>Ecdysozoa</taxon>
        <taxon>Arthropoda</taxon>
        <taxon>Hexapoda</taxon>
        <taxon>Insecta</taxon>
        <taxon>Pterygota</taxon>
        <taxon>Neoptera</taxon>
        <taxon>Paraneoptera</taxon>
        <taxon>Hemiptera</taxon>
        <taxon>Heteroptera</taxon>
        <taxon>Panheteroptera</taxon>
        <taxon>Cimicomorpha</taxon>
        <taxon>Reduviidae</taxon>
        <taxon>Triatominae</taxon>
        <taxon>Triatoma</taxon>
    </lineage>
</organism>
<feature type="region of interest" description="Disordered" evidence="5">
    <location>
        <begin position="1130"/>
        <end position="1214"/>
    </location>
</feature>
<feature type="coiled-coil region" evidence="4">
    <location>
        <begin position="1387"/>
        <end position="1438"/>
    </location>
</feature>
<feature type="compositionally biased region" description="Gly residues" evidence="5">
    <location>
        <begin position="168"/>
        <end position="182"/>
    </location>
</feature>
<dbReference type="PROSITE" id="PS50085">
    <property type="entry name" value="RAPGAP"/>
    <property type="match status" value="1"/>
</dbReference>
<evidence type="ECO:0000259" key="6">
    <source>
        <dbReference type="PROSITE" id="PS50085"/>
    </source>
</evidence>
<feature type="compositionally biased region" description="Basic and acidic residues" evidence="5">
    <location>
        <begin position="1278"/>
        <end position="1293"/>
    </location>
</feature>